<proteinExistence type="predicted"/>
<dbReference type="OrthoDB" id="77405at2759"/>
<reference evidence="1 2" key="1">
    <citation type="submission" date="2016-12" db="EMBL/GenBank/DDBJ databases">
        <title>The genomes of Aspergillus section Nigri reveals drivers in fungal speciation.</title>
        <authorList>
            <consortium name="DOE Joint Genome Institute"/>
            <person name="Vesth T.C."/>
            <person name="Nybo J."/>
            <person name="Theobald S."/>
            <person name="Brandl J."/>
            <person name="Frisvad J.C."/>
            <person name="Nielsen K.F."/>
            <person name="Lyhne E.K."/>
            <person name="Kogle M.E."/>
            <person name="Kuo A."/>
            <person name="Riley R."/>
            <person name="Clum A."/>
            <person name="Nolan M."/>
            <person name="Lipzen A."/>
            <person name="Salamov A."/>
            <person name="Henrissat B."/>
            <person name="Wiebenga A."/>
            <person name="De Vries R.P."/>
            <person name="Grigoriev I.V."/>
            <person name="Mortensen U.H."/>
            <person name="Andersen M.R."/>
            <person name="Baker S.E."/>
        </authorList>
    </citation>
    <scope>NUCLEOTIDE SEQUENCE [LARGE SCALE GENOMIC DNA]</scope>
    <source>
        <strain evidence="1 2">JOP 1030-1</strain>
    </source>
</reference>
<name>A0A318Z800_9EURO</name>
<evidence type="ECO:0000313" key="1">
    <source>
        <dbReference type="EMBL" id="PYH40893.1"/>
    </source>
</evidence>
<dbReference type="Proteomes" id="UP000248349">
    <property type="component" value="Unassembled WGS sequence"/>
</dbReference>
<dbReference type="AlphaFoldDB" id="A0A318Z800"/>
<sequence>MSYAVNSVDAAMAEALRHLSQVSTYFRDRQNNPDIANEIGRLSTMIVMKFSEGVVNTSCHERQAPLAGNWARVVGALPESSTQAQAQAQTQGLAHYISQISLAPSSLSRQSLNSDEEIECHDVASVGLPVNLPLVPCQSEAKAGVIRIHGKIARDQHTQYITTRIHEGALLEIRVEADDRTRVTFQLASAALEFMKSNHEMVKLLGYGRFGHGYHVELAEIVDWNDDLRRMNQPIRERRRLSFARKRLFAEGMTPEKWKHDVRSVAGPGAIDFLWVFNSGNATAVFNSTSIARRVLEAFETWKNARTVYSGVSVTYSSDPCEKELALVRESRANMGRGYVRRTIR</sequence>
<dbReference type="EMBL" id="KZ821274">
    <property type="protein sequence ID" value="PYH40893.1"/>
    <property type="molecule type" value="Genomic_DNA"/>
</dbReference>
<dbReference type="GeneID" id="37080611"/>
<organism evidence="1 2">
    <name type="scientific">Aspergillus saccharolyticus JOP 1030-1</name>
    <dbReference type="NCBI Taxonomy" id="1450539"/>
    <lineage>
        <taxon>Eukaryota</taxon>
        <taxon>Fungi</taxon>
        <taxon>Dikarya</taxon>
        <taxon>Ascomycota</taxon>
        <taxon>Pezizomycotina</taxon>
        <taxon>Eurotiomycetes</taxon>
        <taxon>Eurotiomycetidae</taxon>
        <taxon>Eurotiales</taxon>
        <taxon>Aspergillaceae</taxon>
        <taxon>Aspergillus</taxon>
        <taxon>Aspergillus subgen. Circumdati</taxon>
    </lineage>
</organism>
<dbReference type="RefSeq" id="XP_025426875.1">
    <property type="nucleotide sequence ID" value="XM_025579382.1"/>
</dbReference>
<keyword evidence="2" id="KW-1185">Reference proteome</keyword>
<gene>
    <name evidence="1" type="ORF">BP01DRAFT_419111</name>
</gene>
<evidence type="ECO:0000313" key="2">
    <source>
        <dbReference type="Proteomes" id="UP000248349"/>
    </source>
</evidence>
<protein>
    <submittedName>
        <fullName evidence="1">Uncharacterized protein</fullName>
    </submittedName>
</protein>
<accession>A0A318Z800</accession>
<dbReference type="STRING" id="1450539.A0A318Z800"/>